<dbReference type="AlphaFoldDB" id="A0A0A8ZPY1"/>
<reference evidence="1" key="2">
    <citation type="journal article" date="2015" name="Data Brief">
        <title>Shoot transcriptome of the giant reed, Arundo donax.</title>
        <authorList>
            <person name="Barrero R.A."/>
            <person name="Guerrero F.D."/>
            <person name="Moolhuijzen P."/>
            <person name="Goolsby J.A."/>
            <person name="Tidwell J."/>
            <person name="Bellgard S.E."/>
            <person name="Bellgard M.I."/>
        </authorList>
    </citation>
    <scope>NUCLEOTIDE SEQUENCE</scope>
    <source>
        <tissue evidence="1">Shoot tissue taken approximately 20 cm above the soil surface</tissue>
    </source>
</reference>
<proteinExistence type="predicted"/>
<dbReference type="EMBL" id="GBRH01260998">
    <property type="protein sequence ID" value="JAD36897.1"/>
    <property type="molecule type" value="Transcribed_RNA"/>
</dbReference>
<accession>A0A0A8ZPY1</accession>
<sequence>MWRQQCHYHGVDLLAQLRKGAHKQTA</sequence>
<evidence type="ECO:0000313" key="1">
    <source>
        <dbReference type="EMBL" id="JAD36897.1"/>
    </source>
</evidence>
<name>A0A0A8ZPY1_ARUDO</name>
<protein>
    <submittedName>
        <fullName evidence="1">Uncharacterized protein</fullName>
    </submittedName>
</protein>
<organism evidence="1">
    <name type="scientific">Arundo donax</name>
    <name type="common">Giant reed</name>
    <name type="synonym">Donax arundinaceus</name>
    <dbReference type="NCBI Taxonomy" id="35708"/>
    <lineage>
        <taxon>Eukaryota</taxon>
        <taxon>Viridiplantae</taxon>
        <taxon>Streptophyta</taxon>
        <taxon>Embryophyta</taxon>
        <taxon>Tracheophyta</taxon>
        <taxon>Spermatophyta</taxon>
        <taxon>Magnoliopsida</taxon>
        <taxon>Liliopsida</taxon>
        <taxon>Poales</taxon>
        <taxon>Poaceae</taxon>
        <taxon>PACMAD clade</taxon>
        <taxon>Arundinoideae</taxon>
        <taxon>Arundineae</taxon>
        <taxon>Arundo</taxon>
    </lineage>
</organism>
<reference evidence="1" key="1">
    <citation type="submission" date="2014-09" db="EMBL/GenBank/DDBJ databases">
        <authorList>
            <person name="Magalhaes I.L.F."/>
            <person name="Oliveira U."/>
            <person name="Santos F.R."/>
            <person name="Vidigal T.H.D.A."/>
            <person name="Brescovit A.D."/>
            <person name="Santos A.J."/>
        </authorList>
    </citation>
    <scope>NUCLEOTIDE SEQUENCE</scope>
    <source>
        <tissue evidence="1">Shoot tissue taken approximately 20 cm above the soil surface</tissue>
    </source>
</reference>